<dbReference type="PANTHER" id="PTHR48069:SF3">
    <property type="entry name" value="DIHYDROFOLATE REDUCTASE"/>
    <property type="match status" value="1"/>
</dbReference>
<dbReference type="AlphaFoldDB" id="A0A124FYS8"/>
<dbReference type="Pfam" id="PF00186">
    <property type="entry name" value="DHFR_1"/>
    <property type="match status" value="1"/>
</dbReference>
<reference evidence="9" key="1">
    <citation type="journal article" date="2015" name="MBio">
        <title>Genome-Resolved Metagenomic Analysis Reveals Roles for Candidate Phyla and Other Microbial Community Members in Biogeochemical Transformations in Oil Reservoirs.</title>
        <authorList>
            <person name="Hu P."/>
            <person name="Tom L."/>
            <person name="Singh A."/>
            <person name="Thomas B.C."/>
            <person name="Baker B.J."/>
            <person name="Piceno Y.M."/>
            <person name="Andersen G.L."/>
            <person name="Banfield J.F."/>
        </authorList>
    </citation>
    <scope>NUCLEOTIDE SEQUENCE [LARGE SCALE GENOMIC DNA]</scope>
</reference>
<dbReference type="PANTHER" id="PTHR48069">
    <property type="entry name" value="DIHYDROFOLATE REDUCTASE"/>
    <property type="match status" value="1"/>
</dbReference>
<comment type="pathway">
    <text evidence="1">Cofactor biosynthesis; tetrahydrofolate biosynthesis; 5,6,7,8-tetrahydrofolate from 7,8-dihydrofolate: step 1/1.</text>
</comment>
<evidence type="ECO:0000256" key="6">
    <source>
        <dbReference type="ARBA" id="ARBA00023002"/>
    </source>
</evidence>
<dbReference type="GO" id="GO:0005829">
    <property type="term" value="C:cytosol"/>
    <property type="evidence" value="ECO:0007669"/>
    <property type="project" value="TreeGrafter"/>
</dbReference>
<dbReference type="InterPro" id="IPR001796">
    <property type="entry name" value="DHFR_dom"/>
</dbReference>
<name>A0A124FYS8_9BACT</name>
<comment type="caution">
    <text evidence="8">The sequence shown here is derived from an EMBL/GenBank/DDBJ whole genome shotgun (WGS) entry which is preliminary data.</text>
</comment>
<evidence type="ECO:0000256" key="4">
    <source>
        <dbReference type="ARBA" id="ARBA00022563"/>
    </source>
</evidence>
<gene>
    <name evidence="8" type="ORF">XD94_0169</name>
</gene>
<dbReference type="UniPathway" id="UPA00077">
    <property type="reaction ID" value="UER00158"/>
</dbReference>
<feature type="domain" description="DHFR" evidence="7">
    <location>
        <begin position="27"/>
        <end position="191"/>
    </location>
</feature>
<proteinExistence type="inferred from homology"/>
<dbReference type="InterPro" id="IPR024072">
    <property type="entry name" value="DHFR-like_dom_sf"/>
</dbReference>
<evidence type="ECO:0000256" key="3">
    <source>
        <dbReference type="ARBA" id="ARBA00012856"/>
    </source>
</evidence>
<evidence type="ECO:0000259" key="7">
    <source>
        <dbReference type="PROSITE" id="PS51330"/>
    </source>
</evidence>
<evidence type="ECO:0000313" key="8">
    <source>
        <dbReference type="EMBL" id="KUK82102.1"/>
    </source>
</evidence>
<evidence type="ECO:0000313" key="9">
    <source>
        <dbReference type="Proteomes" id="UP000054092"/>
    </source>
</evidence>
<dbReference type="GO" id="GO:0006730">
    <property type="term" value="P:one-carbon metabolic process"/>
    <property type="evidence" value="ECO:0007669"/>
    <property type="project" value="UniProtKB-KW"/>
</dbReference>
<dbReference type="Proteomes" id="UP000054092">
    <property type="component" value="Unassembled WGS sequence"/>
</dbReference>
<dbReference type="EC" id="1.5.1.3" evidence="3"/>
<accession>A0A124FYS8</accession>
<evidence type="ECO:0000256" key="5">
    <source>
        <dbReference type="ARBA" id="ARBA00022857"/>
    </source>
</evidence>
<dbReference type="PROSITE" id="PS51330">
    <property type="entry name" value="DHFR_2"/>
    <property type="match status" value="1"/>
</dbReference>
<dbReference type="InterPro" id="IPR012259">
    <property type="entry name" value="DHFR"/>
</dbReference>
<dbReference type="GO" id="GO:0050661">
    <property type="term" value="F:NADP binding"/>
    <property type="evidence" value="ECO:0007669"/>
    <property type="project" value="InterPro"/>
</dbReference>
<dbReference type="GO" id="GO:0046655">
    <property type="term" value="P:folic acid metabolic process"/>
    <property type="evidence" value="ECO:0007669"/>
    <property type="project" value="TreeGrafter"/>
</dbReference>
<keyword evidence="5" id="KW-0521">NADP</keyword>
<keyword evidence="6" id="KW-0560">Oxidoreductase</keyword>
<dbReference type="PATRIC" id="fig|1184387.3.peg.464"/>
<dbReference type="Gene3D" id="3.40.430.10">
    <property type="entry name" value="Dihydrofolate Reductase, subunit A"/>
    <property type="match status" value="1"/>
</dbReference>
<comment type="similarity">
    <text evidence="2">Belongs to the dihydrofolate reductase family.</text>
</comment>
<evidence type="ECO:0000256" key="1">
    <source>
        <dbReference type="ARBA" id="ARBA00004903"/>
    </source>
</evidence>
<dbReference type="EMBL" id="LGGP01000015">
    <property type="protein sequence ID" value="KUK82102.1"/>
    <property type="molecule type" value="Genomic_DNA"/>
</dbReference>
<dbReference type="GO" id="GO:0004146">
    <property type="term" value="F:dihydrofolate reductase activity"/>
    <property type="evidence" value="ECO:0007669"/>
    <property type="project" value="UniProtKB-EC"/>
</dbReference>
<protein>
    <recommendedName>
        <fullName evidence="3">dihydrofolate reductase</fullName>
        <ecNumber evidence="3">1.5.1.3</ecNumber>
    </recommendedName>
</protein>
<evidence type="ECO:0000256" key="2">
    <source>
        <dbReference type="ARBA" id="ARBA00009539"/>
    </source>
</evidence>
<keyword evidence="4" id="KW-0554">One-carbon metabolism</keyword>
<dbReference type="GO" id="GO:0046654">
    <property type="term" value="P:tetrahydrofolate biosynthetic process"/>
    <property type="evidence" value="ECO:0007669"/>
    <property type="project" value="UniProtKB-UniPathway"/>
</dbReference>
<dbReference type="PRINTS" id="PR00070">
    <property type="entry name" value="DHFR"/>
</dbReference>
<sequence length="191" mass="21855">MLPEVGEKRYNQRVMKPNADREVFNLRVIAVFASTVNGKIALSHDDRSEWTSSEDKKYFKSLTSRIGVVIMGRKTHEAIGRPLSGRLNVVLTRHPERYRNSRELLFTSTTLLELLEELEKRGFKEVCLIGGAETFDQFANQGLINELHITFEPILSKGIKGLGENLSRKMEMKLRESRQLGEATLMVYDVK</sequence>
<organism evidence="8 9">
    <name type="scientific">Mesotoga prima</name>
    <dbReference type="NCBI Taxonomy" id="1184387"/>
    <lineage>
        <taxon>Bacteria</taxon>
        <taxon>Thermotogati</taxon>
        <taxon>Thermotogota</taxon>
        <taxon>Thermotogae</taxon>
        <taxon>Kosmotogales</taxon>
        <taxon>Kosmotogaceae</taxon>
        <taxon>Mesotoga</taxon>
    </lineage>
</organism>
<dbReference type="GO" id="GO:0046452">
    <property type="term" value="P:dihydrofolate metabolic process"/>
    <property type="evidence" value="ECO:0007669"/>
    <property type="project" value="TreeGrafter"/>
</dbReference>
<dbReference type="SUPFAM" id="SSF53597">
    <property type="entry name" value="Dihydrofolate reductase-like"/>
    <property type="match status" value="1"/>
</dbReference>